<reference evidence="1" key="1">
    <citation type="journal article" date="2020" name="Fungal Divers.">
        <title>Resolving the Mortierellaceae phylogeny through synthesis of multi-gene phylogenetics and phylogenomics.</title>
        <authorList>
            <person name="Vandepol N."/>
            <person name="Liber J."/>
            <person name="Desiro A."/>
            <person name="Na H."/>
            <person name="Kennedy M."/>
            <person name="Barry K."/>
            <person name="Grigoriev I.V."/>
            <person name="Miller A.N."/>
            <person name="O'Donnell K."/>
            <person name="Stajich J.E."/>
            <person name="Bonito G."/>
        </authorList>
    </citation>
    <scope>NUCLEOTIDE SEQUENCE</scope>
    <source>
        <strain evidence="1">NRRL 6426</strain>
    </source>
</reference>
<dbReference type="SUPFAM" id="SSF52047">
    <property type="entry name" value="RNI-like"/>
    <property type="match status" value="1"/>
</dbReference>
<organism evidence="1 2">
    <name type="scientific">Linnemannia schmuckeri</name>
    <dbReference type="NCBI Taxonomy" id="64567"/>
    <lineage>
        <taxon>Eukaryota</taxon>
        <taxon>Fungi</taxon>
        <taxon>Fungi incertae sedis</taxon>
        <taxon>Mucoromycota</taxon>
        <taxon>Mortierellomycotina</taxon>
        <taxon>Mortierellomycetes</taxon>
        <taxon>Mortierellales</taxon>
        <taxon>Mortierellaceae</taxon>
        <taxon>Linnemannia</taxon>
    </lineage>
</organism>
<dbReference type="AlphaFoldDB" id="A0A9P5V656"/>
<proteinExistence type="predicted"/>
<keyword evidence="2" id="KW-1185">Reference proteome</keyword>
<evidence type="ECO:0000313" key="1">
    <source>
        <dbReference type="EMBL" id="KAF9137664.1"/>
    </source>
</evidence>
<dbReference type="OrthoDB" id="2372606at2759"/>
<dbReference type="EMBL" id="JAAAUQ010001539">
    <property type="protein sequence ID" value="KAF9137664.1"/>
    <property type="molecule type" value="Genomic_DNA"/>
</dbReference>
<accession>A0A9P5V656</accession>
<dbReference type="PANTHER" id="PTHR38926">
    <property type="entry name" value="F-BOX DOMAIN CONTAINING PROTEIN, EXPRESSED"/>
    <property type="match status" value="1"/>
</dbReference>
<dbReference type="PANTHER" id="PTHR38926:SF5">
    <property type="entry name" value="F-BOX AND LEUCINE-RICH REPEAT PROTEIN 6"/>
    <property type="match status" value="1"/>
</dbReference>
<protein>
    <submittedName>
        <fullName evidence="1">Uncharacterized protein</fullName>
    </submittedName>
</protein>
<comment type="caution">
    <text evidence="1">The sequence shown here is derived from an EMBL/GenBank/DDBJ whole genome shotgun (WGS) entry which is preliminary data.</text>
</comment>
<name>A0A9P5V656_9FUNG</name>
<dbReference type="InterPro" id="IPR032675">
    <property type="entry name" value="LRR_dom_sf"/>
</dbReference>
<dbReference type="Proteomes" id="UP000748756">
    <property type="component" value="Unassembled WGS sequence"/>
</dbReference>
<gene>
    <name evidence="1" type="ORF">BG015_002647</name>
</gene>
<dbReference type="Gene3D" id="3.80.10.10">
    <property type="entry name" value="Ribonuclease Inhibitor"/>
    <property type="match status" value="1"/>
</dbReference>
<sequence>MLHALEVNTTPVKSARVPSSFDYFAHIRHLNLQPEAIKSDLFWSERNPPPEASVCIQGPEFSQMYRTYRLLQNHTWRFDFTCELIQMYNRVVLYSEVNWSLCASVLERLQSISISVFALERYYSNMNCLGSLVHVEFIMNEVIDNNWDDFGSVSEELETLSKERKAEILPAMVRFVRNHTQRFPGRLRTVSYSNGGLWYNLEQNWPEEVKLEILRLLPPLKRPTSLYRDNAQHVTLHLDSTDLNHIQEIACTRSFSSGTWFAAFRDNVHLLQRCRALKSLEMDTLGPGTFKWAVQEKKSISSRQGVSRLDRSRAAYLYLEHGLVPLEKVHLQEGAGEPLTDELDDIAFAFSQTLKSIKFSSLNLRSLSSRSIHLGRGWMELPVLQHLSFYTRRLMLDQHFFKRCPNLKSTRLYDGSDPDYYQDVTTCLPARLPNLETLCLIGWCAFQFHPMTLHSTPRLKELSMGPRRKGDLNYFILSTDAPHEPFYFQDESTGTIVSTQARVAEIVRALWTWDWHLPNLNHLSLTGEFAYQFQFRMLRGCPTLEKLDLNNKTFDGRLDRILSDIDLFSLRGTVSADDPAKGAPPRHAIIAPALQHLRLMGSWTIDDSLLAQFLTVMTPNLDCLDAFGLRGFTLKGLANVVKTQPNTIKKVYFRRPDPSSKDSVLDAGFLYHLNVSSMKRKEEARLVRVYFEEATYFVMKDPAVDAGLE</sequence>
<evidence type="ECO:0000313" key="2">
    <source>
        <dbReference type="Proteomes" id="UP000748756"/>
    </source>
</evidence>